<keyword evidence="3 7" id="KW-0732">Signal</keyword>
<dbReference type="SMART" id="SM00747">
    <property type="entry name" value="CFEM"/>
    <property type="match status" value="1"/>
</dbReference>
<accession>A0ABQ0L199</accession>
<evidence type="ECO:0000256" key="5">
    <source>
        <dbReference type="SAM" id="MobiDB-lite"/>
    </source>
</evidence>
<dbReference type="Proteomes" id="UP000815677">
    <property type="component" value="Unassembled WGS sequence"/>
</dbReference>
<keyword evidence="4" id="KW-1015">Disulfide bond</keyword>
<evidence type="ECO:0000313" key="10">
    <source>
        <dbReference type="Proteomes" id="UP000815677"/>
    </source>
</evidence>
<proteinExistence type="predicted"/>
<evidence type="ECO:0000256" key="6">
    <source>
        <dbReference type="SAM" id="Phobius"/>
    </source>
</evidence>
<evidence type="ECO:0000259" key="8">
    <source>
        <dbReference type="SMART" id="SM00747"/>
    </source>
</evidence>
<evidence type="ECO:0000313" key="9">
    <source>
        <dbReference type="EMBL" id="GAT43556.1"/>
    </source>
</evidence>
<evidence type="ECO:0000256" key="4">
    <source>
        <dbReference type="ARBA" id="ARBA00023157"/>
    </source>
</evidence>
<protein>
    <recommendedName>
        <fullName evidence="8">CFEM domain-containing protein</fullName>
    </recommendedName>
</protein>
<feature type="region of interest" description="Disordered" evidence="5">
    <location>
        <begin position="24"/>
        <end position="58"/>
    </location>
</feature>
<sequence length="208" mass="20278">MLLPLSLLLSLSLSLSVPSVLGASSSSHPSSSSVPATSAGGASSSSPIGTPSNSASLPQLSNAPTCVVTCLEMAAAADGCVSEVAVDCFCPSPRTYTSAILSCMQACPDEITTAESIVESFCAAASTSTSLSFASFIPSLSSSSVSASLTSSHSSMASTTTSPSASTSPSPSATSAARRIRGDSATVSWALGTGTVLLGVLLGAAALL</sequence>
<dbReference type="Pfam" id="PF05730">
    <property type="entry name" value="CFEM"/>
    <property type="match status" value="1"/>
</dbReference>
<evidence type="ECO:0000256" key="1">
    <source>
        <dbReference type="ARBA" id="ARBA00004613"/>
    </source>
</evidence>
<dbReference type="InterPro" id="IPR008427">
    <property type="entry name" value="Extracellular_membr_CFEM_dom"/>
</dbReference>
<gene>
    <name evidence="9" type="ORF">MCHLO_01230</name>
</gene>
<keyword evidence="6" id="KW-0812">Transmembrane</keyword>
<feature type="region of interest" description="Disordered" evidence="5">
    <location>
        <begin position="157"/>
        <end position="177"/>
    </location>
</feature>
<keyword evidence="10" id="KW-1185">Reference proteome</keyword>
<keyword evidence="6" id="KW-1133">Transmembrane helix</keyword>
<comment type="subcellular location">
    <subcellularLocation>
        <location evidence="1">Secreted</location>
    </subcellularLocation>
</comment>
<name>A0ABQ0L199_MYCCL</name>
<evidence type="ECO:0000256" key="7">
    <source>
        <dbReference type="SAM" id="SignalP"/>
    </source>
</evidence>
<feature type="signal peptide" evidence="7">
    <location>
        <begin position="1"/>
        <end position="22"/>
    </location>
</feature>
<feature type="transmembrane region" description="Helical" evidence="6">
    <location>
        <begin position="187"/>
        <end position="207"/>
    </location>
</feature>
<evidence type="ECO:0000256" key="3">
    <source>
        <dbReference type="ARBA" id="ARBA00022729"/>
    </source>
</evidence>
<feature type="domain" description="CFEM" evidence="8">
    <location>
        <begin position="59"/>
        <end position="123"/>
    </location>
</feature>
<dbReference type="EMBL" id="DF839169">
    <property type="protein sequence ID" value="GAT43556.1"/>
    <property type="molecule type" value="Genomic_DNA"/>
</dbReference>
<keyword evidence="2" id="KW-0964">Secreted</keyword>
<organism evidence="9 10">
    <name type="scientific">Mycena chlorophos</name>
    <name type="common">Agaric fungus</name>
    <name type="synonym">Agaricus chlorophos</name>
    <dbReference type="NCBI Taxonomy" id="658473"/>
    <lineage>
        <taxon>Eukaryota</taxon>
        <taxon>Fungi</taxon>
        <taxon>Dikarya</taxon>
        <taxon>Basidiomycota</taxon>
        <taxon>Agaricomycotina</taxon>
        <taxon>Agaricomycetes</taxon>
        <taxon>Agaricomycetidae</taxon>
        <taxon>Agaricales</taxon>
        <taxon>Marasmiineae</taxon>
        <taxon>Mycenaceae</taxon>
        <taxon>Mycena</taxon>
    </lineage>
</organism>
<evidence type="ECO:0000256" key="2">
    <source>
        <dbReference type="ARBA" id="ARBA00022525"/>
    </source>
</evidence>
<keyword evidence="6" id="KW-0472">Membrane</keyword>
<feature type="chain" id="PRO_5045676431" description="CFEM domain-containing protein" evidence="7">
    <location>
        <begin position="23"/>
        <end position="208"/>
    </location>
</feature>
<feature type="compositionally biased region" description="Low complexity" evidence="5">
    <location>
        <begin position="24"/>
        <end position="56"/>
    </location>
</feature>
<reference evidence="9" key="1">
    <citation type="submission" date="2014-09" db="EMBL/GenBank/DDBJ databases">
        <title>Genome sequence of the luminous mushroom Mycena chlorophos for searching fungal bioluminescence genes.</title>
        <authorList>
            <person name="Tanaka Y."/>
            <person name="Kasuga D."/>
            <person name="Oba Y."/>
            <person name="Hase S."/>
            <person name="Sato K."/>
            <person name="Oba Y."/>
            <person name="Sakakibara Y."/>
        </authorList>
    </citation>
    <scope>NUCLEOTIDE SEQUENCE</scope>
</reference>